<dbReference type="EMBL" id="CP116968">
    <property type="protein sequence ID" value="WNM61799.1"/>
    <property type="molecule type" value="Genomic_DNA"/>
</dbReference>
<feature type="active site" evidence="10">
    <location>
        <position position="146"/>
    </location>
</feature>
<dbReference type="GO" id="GO:0051301">
    <property type="term" value="P:cell division"/>
    <property type="evidence" value="ECO:0007669"/>
    <property type="project" value="UniProtKB-KW"/>
</dbReference>
<dbReference type="Pfam" id="PF00589">
    <property type="entry name" value="Phage_integrase"/>
    <property type="match status" value="1"/>
</dbReference>
<dbReference type="InterPro" id="IPR013762">
    <property type="entry name" value="Integrase-like_cat_sf"/>
</dbReference>
<evidence type="ECO:0000256" key="5">
    <source>
        <dbReference type="ARBA" id="ARBA00022829"/>
    </source>
</evidence>
<name>A0AA96K2P4_9BACT</name>
<feature type="active site" evidence="10">
    <location>
        <position position="170"/>
    </location>
</feature>
<keyword evidence="4 10" id="KW-0132">Cell division</keyword>
<dbReference type="GO" id="GO:0005737">
    <property type="term" value="C:cytoplasm"/>
    <property type="evidence" value="ECO:0007669"/>
    <property type="project" value="UniProtKB-SubCell"/>
</dbReference>
<dbReference type="InterPro" id="IPR011932">
    <property type="entry name" value="Recomb_XerD"/>
</dbReference>
<keyword evidence="9 10" id="KW-0131">Cell cycle</keyword>
<dbReference type="InterPro" id="IPR050090">
    <property type="entry name" value="Tyrosine_recombinase_XerCD"/>
</dbReference>
<feature type="domain" description="Core-binding (CB)" evidence="12">
    <location>
        <begin position="1"/>
        <end position="85"/>
    </location>
</feature>
<evidence type="ECO:0000256" key="10">
    <source>
        <dbReference type="HAMAP-Rule" id="MF_01808"/>
    </source>
</evidence>
<dbReference type="GO" id="GO:0009037">
    <property type="term" value="F:tyrosine-based site-specific recombinase activity"/>
    <property type="evidence" value="ECO:0007669"/>
    <property type="project" value="UniProtKB-UniRule"/>
</dbReference>
<dbReference type="AlphaFoldDB" id="A0AA96K2P4"/>
<dbReference type="NCBIfam" id="NF001399">
    <property type="entry name" value="PRK00283.1"/>
    <property type="match status" value="1"/>
</dbReference>
<dbReference type="Gene3D" id="1.10.443.10">
    <property type="entry name" value="Intergrase catalytic core"/>
    <property type="match status" value="1"/>
</dbReference>
<dbReference type="PROSITE" id="PS51898">
    <property type="entry name" value="TYR_RECOMBINASE"/>
    <property type="match status" value="1"/>
</dbReference>
<comment type="subunit">
    <text evidence="10">Forms a cyclic heterotetrameric complex composed of two molecules of XerC and two molecules of XerD.</text>
</comment>
<evidence type="ECO:0000259" key="11">
    <source>
        <dbReference type="PROSITE" id="PS51898"/>
    </source>
</evidence>
<dbReference type="InterPro" id="IPR004107">
    <property type="entry name" value="Integrase_SAM-like_N"/>
</dbReference>
<evidence type="ECO:0000313" key="13">
    <source>
        <dbReference type="EMBL" id="WNM61799.1"/>
    </source>
</evidence>
<dbReference type="CDD" id="cd00798">
    <property type="entry name" value="INT_XerDC_C"/>
    <property type="match status" value="1"/>
</dbReference>
<organism evidence="13 14">
    <name type="scientific">Candidatus Nitrospira neomarina</name>
    <dbReference type="NCBI Taxonomy" id="3020899"/>
    <lineage>
        <taxon>Bacteria</taxon>
        <taxon>Pseudomonadati</taxon>
        <taxon>Nitrospirota</taxon>
        <taxon>Nitrospiria</taxon>
        <taxon>Nitrospirales</taxon>
        <taxon>Nitrospiraceae</taxon>
        <taxon>Nitrospira</taxon>
    </lineage>
</organism>
<gene>
    <name evidence="13" type="primary">xerD</name>
    <name evidence="10" type="synonym">xerC</name>
    <name evidence="13" type="ORF">PQG83_18955</name>
</gene>
<proteinExistence type="inferred from homology"/>
<evidence type="ECO:0000256" key="3">
    <source>
        <dbReference type="ARBA" id="ARBA00022490"/>
    </source>
</evidence>
<dbReference type="InterPro" id="IPR011010">
    <property type="entry name" value="DNA_brk_join_enz"/>
</dbReference>
<feature type="active site" description="O-(3'-phospho-DNA)-tyrosine intermediate" evidence="10">
    <location>
        <position position="276"/>
    </location>
</feature>
<keyword evidence="8 10" id="KW-0233">DNA recombination</keyword>
<dbReference type="SUPFAM" id="SSF47823">
    <property type="entry name" value="lambda integrase-like, N-terminal domain"/>
    <property type="match status" value="1"/>
</dbReference>
<dbReference type="KEGG" id="nneo:PQG83_18955"/>
<dbReference type="PANTHER" id="PTHR30349:SF81">
    <property type="entry name" value="TYROSINE RECOMBINASE XERC"/>
    <property type="match status" value="1"/>
</dbReference>
<evidence type="ECO:0000256" key="9">
    <source>
        <dbReference type="ARBA" id="ARBA00023306"/>
    </source>
</evidence>
<evidence type="ECO:0000256" key="2">
    <source>
        <dbReference type="ARBA" id="ARBA00010450"/>
    </source>
</evidence>
<feature type="active site" evidence="10">
    <location>
        <position position="267"/>
    </location>
</feature>
<dbReference type="InterPro" id="IPR023009">
    <property type="entry name" value="Tyrosine_recombinase_XerC/XerD"/>
</dbReference>
<dbReference type="RefSeq" id="WP_312744375.1">
    <property type="nucleotide sequence ID" value="NZ_CP116968.1"/>
</dbReference>
<dbReference type="HAMAP" id="MF_01808">
    <property type="entry name" value="Recomb_XerC_XerD"/>
    <property type="match status" value="1"/>
</dbReference>
<evidence type="ECO:0000259" key="12">
    <source>
        <dbReference type="PROSITE" id="PS51900"/>
    </source>
</evidence>
<evidence type="ECO:0000313" key="14">
    <source>
        <dbReference type="Proteomes" id="UP001302494"/>
    </source>
</evidence>
<dbReference type="SUPFAM" id="SSF56349">
    <property type="entry name" value="DNA breaking-rejoining enzymes"/>
    <property type="match status" value="1"/>
</dbReference>
<dbReference type="InterPro" id="IPR002104">
    <property type="entry name" value="Integrase_catalytic"/>
</dbReference>
<evidence type="ECO:0000256" key="6">
    <source>
        <dbReference type="ARBA" id="ARBA00022908"/>
    </source>
</evidence>
<dbReference type="GO" id="GO:0007059">
    <property type="term" value="P:chromosome segregation"/>
    <property type="evidence" value="ECO:0007669"/>
    <property type="project" value="UniProtKB-UniRule"/>
</dbReference>
<evidence type="ECO:0000256" key="7">
    <source>
        <dbReference type="ARBA" id="ARBA00023125"/>
    </source>
</evidence>
<keyword evidence="6 10" id="KW-0229">DNA integration</keyword>
<evidence type="ECO:0000256" key="1">
    <source>
        <dbReference type="ARBA" id="ARBA00004496"/>
    </source>
</evidence>
<dbReference type="Gene3D" id="1.10.150.130">
    <property type="match status" value="1"/>
</dbReference>
<keyword evidence="3 10" id="KW-0963">Cytoplasm</keyword>
<dbReference type="Pfam" id="PF02899">
    <property type="entry name" value="Phage_int_SAM_1"/>
    <property type="match status" value="1"/>
</dbReference>
<dbReference type="GO" id="GO:0006313">
    <property type="term" value="P:DNA transposition"/>
    <property type="evidence" value="ECO:0007669"/>
    <property type="project" value="UniProtKB-UniRule"/>
</dbReference>
<dbReference type="PANTHER" id="PTHR30349">
    <property type="entry name" value="PHAGE INTEGRASE-RELATED"/>
    <property type="match status" value="1"/>
</dbReference>
<dbReference type="Proteomes" id="UP001302494">
    <property type="component" value="Chromosome"/>
</dbReference>
<protein>
    <recommendedName>
        <fullName evidence="10">Tyrosine recombinase XerC</fullName>
    </recommendedName>
</protein>
<evidence type="ECO:0000256" key="8">
    <source>
        <dbReference type="ARBA" id="ARBA00023172"/>
    </source>
</evidence>
<dbReference type="NCBIfam" id="TIGR02225">
    <property type="entry name" value="recomb_XerD"/>
    <property type="match status" value="1"/>
</dbReference>
<feature type="domain" description="Tyr recombinase" evidence="11">
    <location>
        <begin position="106"/>
        <end position="289"/>
    </location>
</feature>
<sequence>MQECIDRYLTMLQVEQGYAANTIESYRRDLRKLEIFFRTHDIADPTYLSRPLWFQFLNSLKAEGLSSSSIARCLASIRGFYKSFERGKDDPTFAGILKGTPKQWSQLPKLLSEAEVTRLLNLSVMNTREDLRDAAMVELLYATGLRVSELINLEMAHLNLEVGFLQATGKRDKQRIVPIGDKARQLVSEYLQSSRPAFVKKRTSSTLFLTRLGRAMSRQCFWKILKDRTARAGITKPISPHMLRHSFATHLLDHGADLRSVQMMLGHASIATTQIYTHVEQARLKKVHDQYFPRKQRTKVFGAPHDTKP</sequence>
<dbReference type="PROSITE" id="PS51900">
    <property type="entry name" value="CB"/>
    <property type="match status" value="1"/>
</dbReference>
<reference evidence="13 14" key="1">
    <citation type="submission" date="2023-01" db="EMBL/GenBank/DDBJ databases">
        <title>Cultivation and genomic characterization of new, ubiquitous marine nitrite-oxidizing bacteria from the Nitrospirales.</title>
        <authorList>
            <person name="Mueller A.J."/>
            <person name="Daebeler A."/>
            <person name="Herbold C.W."/>
            <person name="Kirkegaard R.H."/>
            <person name="Daims H."/>
        </authorList>
    </citation>
    <scope>NUCLEOTIDE SEQUENCE [LARGE SCALE GENOMIC DNA]</scope>
    <source>
        <strain evidence="13 14">DK</strain>
    </source>
</reference>
<dbReference type="InterPro" id="IPR044068">
    <property type="entry name" value="CB"/>
</dbReference>
<dbReference type="GO" id="GO:0003677">
    <property type="term" value="F:DNA binding"/>
    <property type="evidence" value="ECO:0007669"/>
    <property type="project" value="UniProtKB-UniRule"/>
</dbReference>
<comment type="function">
    <text evidence="10">Site-specific tyrosine recombinase, which acts by catalyzing the cutting and rejoining of the recombining DNA molecules. The XerC-XerD complex is essential to convert dimers of the bacterial chromosome into monomers to permit their segregation at cell division. It also contributes to the segregational stability of plasmids.</text>
</comment>
<comment type="similarity">
    <text evidence="2">Belongs to the 'phage' integrase family. XerD subfamily.</text>
</comment>
<accession>A0AA96K2P4</accession>
<evidence type="ECO:0000256" key="4">
    <source>
        <dbReference type="ARBA" id="ARBA00022618"/>
    </source>
</evidence>
<dbReference type="InterPro" id="IPR010998">
    <property type="entry name" value="Integrase_recombinase_N"/>
</dbReference>
<feature type="active site" evidence="10">
    <location>
        <position position="241"/>
    </location>
</feature>
<keyword evidence="7 10" id="KW-0238">DNA-binding</keyword>
<keyword evidence="14" id="KW-1185">Reference proteome</keyword>
<feature type="active site" evidence="10">
    <location>
        <position position="244"/>
    </location>
</feature>
<comment type="subcellular location">
    <subcellularLocation>
        <location evidence="1 10">Cytoplasm</location>
    </subcellularLocation>
</comment>
<comment type="similarity">
    <text evidence="10">Belongs to the 'phage' integrase family. XerC subfamily.</text>
</comment>
<keyword evidence="5 10" id="KW-0159">Chromosome partition</keyword>